<gene>
    <name evidence="4" type="primary">tsaA</name>
    <name evidence="4" type="ORF">IAB76_03240</name>
</gene>
<dbReference type="PROSITE" id="PS51668">
    <property type="entry name" value="TSAA_2"/>
    <property type="match status" value="1"/>
</dbReference>
<accession>A0A9D9NNN2</accession>
<dbReference type="Proteomes" id="UP000823769">
    <property type="component" value="Unassembled WGS sequence"/>
</dbReference>
<dbReference type="InterPro" id="IPR023368">
    <property type="entry name" value="UPF0066_cons_site"/>
</dbReference>
<evidence type="ECO:0000256" key="1">
    <source>
        <dbReference type="ARBA" id="ARBA00022691"/>
    </source>
</evidence>
<dbReference type="AlphaFoldDB" id="A0A9D9NNN2"/>
<dbReference type="PANTHER" id="PTHR12818">
    <property type="entry name" value="TRNA (ADENINE(37)-N6)-METHYLTRANSFERASE"/>
    <property type="match status" value="1"/>
</dbReference>
<dbReference type="NCBIfam" id="TIGR00104">
    <property type="entry name" value="tRNA_TsaA"/>
    <property type="match status" value="1"/>
</dbReference>
<feature type="domain" description="TsaA-like" evidence="3">
    <location>
        <begin position="3"/>
        <end position="145"/>
    </location>
</feature>
<dbReference type="SUPFAM" id="SSF118196">
    <property type="entry name" value="YaeB-like"/>
    <property type="match status" value="1"/>
</dbReference>
<dbReference type="InterPro" id="IPR040372">
    <property type="entry name" value="YaeB-like"/>
</dbReference>
<proteinExistence type="inferred from homology"/>
<dbReference type="Gene3D" id="3.30.2310.10">
    <property type="entry name" value="YaeB-like"/>
    <property type="match status" value="1"/>
</dbReference>
<dbReference type="PANTHER" id="PTHR12818:SF0">
    <property type="entry name" value="TRNA (ADENINE(37)-N6)-METHYLTRANSFERASE"/>
    <property type="match status" value="1"/>
</dbReference>
<dbReference type="InterPro" id="IPR036413">
    <property type="entry name" value="YaeB-like_sf"/>
</dbReference>
<sequence>MTIEPIAVFRSPLKEKFGIPRQAGVAASLRGTIELAAPYNQPDALRGLEEFDYLWLIWGFSLNPNPGRQGFEATVRPPRLGGNRRIGVFASRSPFRPNGLGLSSVRIVGIDLQSCRIEVAGADLADGTPIYDIKPYVEYADSHAGVRSGFVDNHRWKTLKVVFPDDIGDRFDDSTLKALEEILAQDPRPQFQHDPERVYGMNFAGREIKFRVSDDTLEVL</sequence>
<dbReference type="PROSITE" id="PS01318">
    <property type="entry name" value="TSAA_1"/>
    <property type="match status" value="1"/>
</dbReference>
<dbReference type="EMBL" id="JADILW010000048">
    <property type="protein sequence ID" value="MBO8480110.1"/>
    <property type="molecule type" value="Genomic_DNA"/>
</dbReference>
<comment type="similarity">
    <text evidence="2">Belongs to the tRNA methyltransferase O family.</text>
</comment>
<protein>
    <submittedName>
        <fullName evidence="4">tRNA (N6-threonylcarbamoyladenosine(37)-N6)-methyltransferase TrmO</fullName>
    </submittedName>
</protein>
<evidence type="ECO:0000259" key="3">
    <source>
        <dbReference type="PROSITE" id="PS51668"/>
    </source>
</evidence>
<evidence type="ECO:0000256" key="2">
    <source>
        <dbReference type="ARBA" id="ARBA00033753"/>
    </source>
</evidence>
<organism evidence="4 5">
    <name type="scientific">Candidatus Cryptobacteroides avistercoris</name>
    <dbReference type="NCBI Taxonomy" id="2840758"/>
    <lineage>
        <taxon>Bacteria</taxon>
        <taxon>Pseudomonadati</taxon>
        <taxon>Bacteroidota</taxon>
        <taxon>Bacteroidia</taxon>
        <taxon>Bacteroidales</taxon>
        <taxon>Candidatus Cryptobacteroides</taxon>
    </lineage>
</organism>
<evidence type="ECO:0000313" key="5">
    <source>
        <dbReference type="Proteomes" id="UP000823769"/>
    </source>
</evidence>
<dbReference type="CDD" id="cd09281">
    <property type="entry name" value="UPF0066"/>
    <property type="match status" value="1"/>
</dbReference>
<dbReference type="InterPro" id="IPR023370">
    <property type="entry name" value="TrmO-like_N"/>
</dbReference>
<dbReference type="Gene3D" id="2.40.30.70">
    <property type="entry name" value="YaeB-like"/>
    <property type="match status" value="1"/>
</dbReference>
<comment type="caution">
    <text evidence="4">The sequence shown here is derived from an EMBL/GenBank/DDBJ whole genome shotgun (WGS) entry which is preliminary data.</text>
</comment>
<dbReference type="InterPro" id="IPR036414">
    <property type="entry name" value="YaeB_N_sf"/>
</dbReference>
<dbReference type="Pfam" id="PF01980">
    <property type="entry name" value="TrmO_N"/>
    <property type="match status" value="1"/>
</dbReference>
<dbReference type="Pfam" id="PF18389">
    <property type="entry name" value="TrmO_C"/>
    <property type="match status" value="1"/>
</dbReference>
<name>A0A9D9NNN2_9BACT</name>
<reference evidence="4" key="2">
    <citation type="journal article" date="2021" name="PeerJ">
        <title>Extensive microbial diversity within the chicken gut microbiome revealed by metagenomics and culture.</title>
        <authorList>
            <person name="Gilroy R."/>
            <person name="Ravi A."/>
            <person name="Getino M."/>
            <person name="Pursley I."/>
            <person name="Horton D.L."/>
            <person name="Alikhan N.F."/>
            <person name="Baker D."/>
            <person name="Gharbi K."/>
            <person name="Hall N."/>
            <person name="Watson M."/>
            <person name="Adriaenssens E.M."/>
            <person name="Foster-Nyarko E."/>
            <person name="Jarju S."/>
            <person name="Secka A."/>
            <person name="Antonio M."/>
            <person name="Oren A."/>
            <person name="Chaudhuri R.R."/>
            <person name="La Ragione R."/>
            <person name="Hildebrand F."/>
            <person name="Pallen M.J."/>
        </authorList>
    </citation>
    <scope>NUCLEOTIDE SEQUENCE</scope>
    <source>
        <strain evidence="4">B3-1481</strain>
    </source>
</reference>
<dbReference type="InterPro" id="IPR041369">
    <property type="entry name" value="TrmO_C"/>
</dbReference>
<evidence type="ECO:0000313" key="4">
    <source>
        <dbReference type="EMBL" id="MBO8480110.1"/>
    </source>
</evidence>
<keyword evidence="1" id="KW-0949">S-adenosyl-L-methionine</keyword>
<reference evidence="4" key="1">
    <citation type="submission" date="2020-10" db="EMBL/GenBank/DDBJ databases">
        <authorList>
            <person name="Gilroy R."/>
        </authorList>
    </citation>
    <scope>NUCLEOTIDE SEQUENCE</scope>
    <source>
        <strain evidence="4">B3-1481</strain>
    </source>
</reference>